<dbReference type="EMBL" id="OUUY01000094">
    <property type="protein sequence ID" value="SPQ01209.1"/>
    <property type="molecule type" value="Genomic_DNA"/>
</dbReference>
<evidence type="ECO:0000256" key="3">
    <source>
        <dbReference type="ARBA" id="ARBA00022679"/>
    </source>
</evidence>
<keyword evidence="7" id="KW-0067">ATP-binding</keyword>
<dbReference type="InterPro" id="IPR045540">
    <property type="entry name" value="YegS/DAGK_C"/>
</dbReference>
<dbReference type="PANTHER" id="PTHR12358">
    <property type="entry name" value="SPHINGOSINE KINASE"/>
    <property type="match status" value="1"/>
</dbReference>
<gene>
    <name evidence="13" type="ORF">NBG4_470010</name>
</gene>
<dbReference type="Proteomes" id="UP000245125">
    <property type="component" value="Unassembled WGS sequence"/>
</dbReference>
<evidence type="ECO:0000256" key="9">
    <source>
        <dbReference type="ARBA" id="ARBA00023098"/>
    </source>
</evidence>
<evidence type="ECO:0000256" key="8">
    <source>
        <dbReference type="ARBA" id="ARBA00022842"/>
    </source>
</evidence>
<keyword evidence="5" id="KW-0547">Nucleotide-binding</keyword>
<proteinExistence type="predicted"/>
<dbReference type="InterPro" id="IPR050187">
    <property type="entry name" value="Lipid_Phosphate_FormReg"/>
</dbReference>
<dbReference type="InterPro" id="IPR001206">
    <property type="entry name" value="Diacylglycerol_kinase_cat_dom"/>
</dbReference>
<dbReference type="NCBIfam" id="TIGR00147">
    <property type="entry name" value="YegS/Rv2252/BmrU family lipid kinase"/>
    <property type="match status" value="1"/>
</dbReference>
<evidence type="ECO:0000259" key="12">
    <source>
        <dbReference type="PROSITE" id="PS50146"/>
    </source>
</evidence>
<evidence type="ECO:0000256" key="4">
    <source>
        <dbReference type="ARBA" id="ARBA00022723"/>
    </source>
</evidence>
<organism evidence="13 14">
    <name type="scientific">Candidatus Sulfobium mesophilum</name>
    <dbReference type="NCBI Taxonomy" id="2016548"/>
    <lineage>
        <taxon>Bacteria</taxon>
        <taxon>Pseudomonadati</taxon>
        <taxon>Nitrospirota</taxon>
        <taxon>Nitrospiria</taxon>
        <taxon>Nitrospirales</taxon>
        <taxon>Nitrospiraceae</taxon>
        <taxon>Candidatus Sulfobium</taxon>
    </lineage>
</organism>
<dbReference type="AlphaFoldDB" id="A0A2U3QIL6"/>
<evidence type="ECO:0000256" key="7">
    <source>
        <dbReference type="ARBA" id="ARBA00022840"/>
    </source>
</evidence>
<keyword evidence="14" id="KW-1185">Reference proteome</keyword>
<keyword evidence="11" id="KW-1208">Phospholipid metabolism</keyword>
<keyword evidence="2" id="KW-0444">Lipid biosynthesis</keyword>
<dbReference type="Gene3D" id="3.40.50.10330">
    <property type="entry name" value="Probable inorganic polyphosphate/atp-NAD kinase, domain 1"/>
    <property type="match status" value="1"/>
</dbReference>
<dbReference type="OrthoDB" id="142078at2"/>
<keyword evidence="4" id="KW-0479">Metal-binding</keyword>
<dbReference type="GO" id="GO:0008654">
    <property type="term" value="P:phospholipid biosynthetic process"/>
    <property type="evidence" value="ECO:0007669"/>
    <property type="project" value="UniProtKB-KW"/>
</dbReference>
<name>A0A2U3QIL6_9BACT</name>
<dbReference type="GO" id="GO:0016301">
    <property type="term" value="F:kinase activity"/>
    <property type="evidence" value="ECO:0007669"/>
    <property type="project" value="UniProtKB-KW"/>
</dbReference>
<evidence type="ECO:0000256" key="11">
    <source>
        <dbReference type="ARBA" id="ARBA00023264"/>
    </source>
</evidence>
<dbReference type="Pfam" id="PF00781">
    <property type="entry name" value="DAGK_cat"/>
    <property type="match status" value="1"/>
</dbReference>
<dbReference type="InterPro" id="IPR016064">
    <property type="entry name" value="NAD/diacylglycerol_kinase_sf"/>
</dbReference>
<dbReference type="PROSITE" id="PS50146">
    <property type="entry name" value="DAGK"/>
    <property type="match status" value="1"/>
</dbReference>
<keyword evidence="8" id="KW-0460">Magnesium</keyword>
<keyword evidence="6" id="KW-0418">Kinase</keyword>
<dbReference type="SMART" id="SM00046">
    <property type="entry name" value="DAGKc"/>
    <property type="match status" value="1"/>
</dbReference>
<accession>A0A2U3QIL6</accession>
<dbReference type="GO" id="GO:0046872">
    <property type="term" value="F:metal ion binding"/>
    <property type="evidence" value="ECO:0007669"/>
    <property type="project" value="UniProtKB-KW"/>
</dbReference>
<keyword evidence="3" id="KW-0808">Transferase</keyword>
<feature type="domain" description="DAGKc" evidence="12">
    <location>
        <begin position="1"/>
        <end position="129"/>
    </location>
</feature>
<dbReference type="InterPro" id="IPR005218">
    <property type="entry name" value="Diacylglycerol/lipid_kinase"/>
</dbReference>
<evidence type="ECO:0000256" key="1">
    <source>
        <dbReference type="ARBA" id="ARBA00001946"/>
    </source>
</evidence>
<evidence type="ECO:0000256" key="5">
    <source>
        <dbReference type="ARBA" id="ARBA00022741"/>
    </source>
</evidence>
<dbReference type="Pfam" id="PF19279">
    <property type="entry name" value="YegS_C"/>
    <property type="match status" value="1"/>
</dbReference>
<dbReference type="Gene3D" id="2.60.200.40">
    <property type="match status" value="1"/>
</dbReference>
<dbReference type="GO" id="GO:0005886">
    <property type="term" value="C:plasma membrane"/>
    <property type="evidence" value="ECO:0007669"/>
    <property type="project" value="TreeGrafter"/>
</dbReference>
<keyword evidence="10" id="KW-0594">Phospholipid biosynthesis</keyword>
<evidence type="ECO:0000313" key="13">
    <source>
        <dbReference type="EMBL" id="SPQ01209.1"/>
    </source>
</evidence>
<comment type="cofactor">
    <cofactor evidence="1">
        <name>Mg(2+)</name>
        <dbReference type="ChEBI" id="CHEBI:18420"/>
    </cofactor>
</comment>
<dbReference type="GO" id="GO:0005524">
    <property type="term" value="F:ATP binding"/>
    <property type="evidence" value="ECO:0007669"/>
    <property type="project" value="UniProtKB-KW"/>
</dbReference>
<dbReference type="SUPFAM" id="SSF111331">
    <property type="entry name" value="NAD kinase/diacylglycerol kinase-like"/>
    <property type="match status" value="1"/>
</dbReference>
<dbReference type="InterPro" id="IPR017438">
    <property type="entry name" value="ATP-NAD_kinase_N"/>
</dbReference>
<protein>
    <recommendedName>
        <fullName evidence="12">DAGKc domain-containing protein</fullName>
    </recommendedName>
</protein>
<evidence type="ECO:0000256" key="6">
    <source>
        <dbReference type="ARBA" id="ARBA00022777"/>
    </source>
</evidence>
<evidence type="ECO:0000256" key="2">
    <source>
        <dbReference type="ARBA" id="ARBA00022516"/>
    </source>
</evidence>
<keyword evidence="9" id="KW-0443">Lipid metabolism</keyword>
<evidence type="ECO:0000313" key="14">
    <source>
        <dbReference type="Proteomes" id="UP000245125"/>
    </source>
</evidence>
<reference evidence="14" key="1">
    <citation type="submission" date="2018-03" db="EMBL/GenBank/DDBJ databases">
        <authorList>
            <person name="Zecchin S."/>
        </authorList>
    </citation>
    <scope>NUCLEOTIDE SEQUENCE [LARGE SCALE GENOMIC DNA]</scope>
</reference>
<evidence type="ECO:0000256" key="10">
    <source>
        <dbReference type="ARBA" id="ARBA00023209"/>
    </source>
</evidence>
<sequence>MRSLASIIYNPAARTASDKKIARAAEFLKQKGFVVEVLRTDARGHARRLAVDSLRRSPGLIIAAGGDGTINEVVNGIVWTDTPLAVLPMGTTNVLAKELGVPEDLYGAIETAVTSLPRKVSLGVVETISARGSESRFFCLMAGIGLDGKTVHDVSTNLKKVSGKAAYVLSGLRNIAGYSLESLSLKIDGTEYSCFSAIIGKASRYGGNFKVTPDASLFDSSLYVCLFKGRRRRDLLRYAAGVLRGKHLNYDDVLYLKAMEVEVRGSAHIQIDGDYLGYAPARVSTAKDALMLVCGDRR</sequence>
<dbReference type="PANTHER" id="PTHR12358:SF106">
    <property type="entry name" value="LIPID KINASE YEGS"/>
    <property type="match status" value="1"/>
</dbReference>